<keyword evidence="3" id="KW-1185">Reference proteome</keyword>
<dbReference type="Proteomes" id="UP000216411">
    <property type="component" value="Unassembled WGS sequence"/>
</dbReference>
<organism evidence="2 3">
    <name type="scientific">Lachnotalea glycerini</name>
    <dbReference type="NCBI Taxonomy" id="1763509"/>
    <lineage>
        <taxon>Bacteria</taxon>
        <taxon>Bacillati</taxon>
        <taxon>Bacillota</taxon>
        <taxon>Clostridia</taxon>
        <taxon>Lachnospirales</taxon>
        <taxon>Lachnospiraceae</taxon>
        <taxon>Lachnotalea</taxon>
    </lineage>
</organism>
<name>A0A371JJZ5_9FIRM</name>
<sequence>MNDQEIINYCLENLEGTVLVESWGERGIFYDFTELDKILPHPVYAWMGWICILNPSKDSFEELKPFLQEAYSYAKEKYSKKKLVKS</sequence>
<evidence type="ECO:0000313" key="3">
    <source>
        <dbReference type="Proteomes" id="UP000216411"/>
    </source>
</evidence>
<proteinExistence type="predicted"/>
<gene>
    <name evidence="2" type="ORF">CG710_000415</name>
</gene>
<dbReference type="InterPro" id="IPR045676">
    <property type="entry name" value="DUF6194"/>
</dbReference>
<dbReference type="OrthoDB" id="9783727at2"/>
<protein>
    <recommendedName>
        <fullName evidence="1">DUF6194 domain-containing protein</fullName>
    </recommendedName>
</protein>
<feature type="domain" description="DUF6194" evidence="1">
    <location>
        <begin position="27"/>
        <end position="82"/>
    </location>
</feature>
<reference evidence="2 3" key="1">
    <citation type="journal article" date="2017" name="Genome Announc.">
        <title>Draft Genome Sequence of a Sporulating and Motile Strain of Lachnotalea glycerini Isolated from Water in Quebec City, Canada.</title>
        <authorList>
            <person name="Maheux A.F."/>
            <person name="Boudreau D.K."/>
            <person name="Berube E."/>
            <person name="Boissinot M."/>
            <person name="Raymond F."/>
            <person name="Brodeur S."/>
            <person name="Corbeil J."/>
            <person name="Isabel S."/>
            <person name="Omar R.F."/>
            <person name="Bergeron M.G."/>
        </authorList>
    </citation>
    <scope>NUCLEOTIDE SEQUENCE [LARGE SCALE GENOMIC DNA]</scope>
    <source>
        <strain evidence="2 3">CCRI-19302</strain>
    </source>
</reference>
<evidence type="ECO:0000313" key="2">
    <source>
        <dbReference type="EMBL" id="RDY33030.1"/>
    </source>
</evidence>
<dbReference type="AlphaFoldDB" id="A0A371JJZ5"/>
<dbReference type="RefSeq" id="WP_094378776.1">
    <property type="nucleotide sequence ID" value="NZ_NOKA02000001.1"/>
</dbReference>
<accession>A0A371JJZ5</accession>
<evidence type="ECO:0000259" key="1">
    <source>
        <dbReference type="Pfam" id="PF19694"/>
    </source>
</evidence>
<dbReference type="Pfam" id="PF19694">
    <property type="entry name" value="DUF6194"/>
    <property type="match status" value="1"/>
</dbReference>
<comment type="caution">
    <text evidence="2">The sequence shown here is derived from an EMBL/GenBank/DDBJ whole genome shotgun (WGS) entry which is preliminary data.</text>
</comment>
<dbReference type="EMBL" id="NOKA02000001">
    <property type="protein sequence ID" value="RDY33030.1"/>
    <property type="molecule type" value="Genomic_DNA"/>
</dbReference>